<name>A0A9W6WLB0_CANBO</name>
<evidence type="ECO:0000256" key="1">
    <source>
        <dbReference type="SAM" id="MobiDB-lite"/>
    </source>
</evidence>
<evidence type="ECO:0000313" key="3">
    <source>
        <dbReference type="Proteomes" id="UP001165120"/>
    </source>
</evidence>
<sequence>MQQQIQQQQQQVSSANLQQKVSSSGLNSQESQQQPQLKQISSDSSLIFQPSTANLDKMFYGRMTKTGSGNSPNDINASRYGSGAISNNSNNNNSASSHINDQKDNEYLSPGFQHPK</sequence>
<gene>
    <name evidence="2" type="ORF">Cboi02_000690500</name>
</gene>
<feature type="compositionally biased region" description="Low complexity" evidence="1">
    <location>
        <begin position="1"/>
        <end position="11"/>
    </location>
</feature>
<proteinExistence type="predicted"/>
<comment type="caution">
    <text evidence="2">The sequence shown here is derived from an EMBL/GenBank/DDBJ whole genome shotgun (WGS) entry which is preliminary data.</text>
</comment>
<feature type="compositionally biased region" description="Polar residues" evidence="1">
    <location>
        <begin position="65"/>
        <end position="76"/>
    </location>
</feature>
<accession>A0A9W6WLB0</accession>
<feature type="compositionally biased region" description="Polar residues" evidence="1">
    <location>
        <begin position="43"/>
        <end position="54"/>
    </location>
</feature>
<feature type="compositionally biased region" description="Polar residues" evidence="1">
    <location>
        <begin position="12"/>
        <end position="27"/>
    </location>
</feature>
<protein>
    <submittedName>
        <fullName evidence="2">Unnamed protein product</fullName>
    </submittedName>
</protein>
<dbReference type="EMBL" id="BSXN01006072">
    <property type="protein sequence ID" value="GME83599.1"/>
    <property type="molecule type" value="Genomic_DNA"/>
</dbReference>
<feature type="region of interest" description="Disordered" evidence="1">
    <location>
        <begin position="1"/>
        <end position="116"/>
    </location>
</feature>
<feature type="compositionally biased region" description="Low complexity" evidence="1">
    <location>
        <begin position="28"/>
        <end position="42"/>
    </location>
</feature>
<dbReference type="AlphaFoldDB" id="A0A9W6WLB0"/>
<dbReference type="Proteomes" id="UP001165120">
    <property type="component" value="Unassembled WGS sequence"/>
</dbReference>
<feature type="compositionally biased region" description="Low complexity" evidence="1">
    <location>
        <begin position="81"/>
        <end position="99"/>
    </location>
</feature>
<keyword evidence="3" id="KW-1185">Reference proteome</keyword>
<reference evidence="2" key="1">
    <citation type="submission" date="2023-04" db="EMBL/GenBank/DDBJ databases">
        <title>Candida boidinii NBRC 10035.</title>
        <authorList>
            <person name="Ichikawa N."/>
            <person name="Sato H."/>
            <person name="Tonouchi N."/>
        </authorList>
    </citation>
    <scope>NUCLEOTIDE SEQUENCE</scope>
    <source>
        <strain evidence="2">NBRC 10035</strain>
    </source>
</reference>
<evidence type="ECO:0000313" key="2">
    <source>
        <dbReference type="EMBL" id="GME83599.1"/>
    </source>
</evidence>
<organism evidence="2 3">
    <name type="scientific">Candida boidinii</name>
    <name type="common">Yeast</name>
    <dbReference type="NCBI Taxonomy" id="5477"/>
    <lineage>
        <taxon>Eukaryota</taxon>
        <taxon>Fungi</taxon>
        <taxon>Dikarya</taxon>
        <taxon>Ascomycota</taxon>
        <taxon>Saccharomycotina</taxon>
        <taxon>Pichiomycetes</taxon>
        <taxon>Pichiales</taxon>
        <taxon>Pichiaceae</taxon>
        <taxon>Ogataea</taxon>
        <taxon>Ogataea/Candida clade</taxon>
    </lineage>
</organism>